<reference evidence="2 3" key="1">
    <citation type="submission" date="2018-08" db="EMBL/GenBank/DDBJ databases">
        <title>Meiothermus granaticius genome AF-68 sequencing project.</title>
        <authorList>
            <person name="Da Costa M.S."/>
            <person name="Albuquerque L."/>
            <person name="Raposo P."/>
            <person name="Froufe H.J.C."/>
            <person name="Barroso C.S."/>
            <person name="Egas C."/>
        </authorList>
    </citation>
    <scope>NUCLEOTIDE SEQUENCE [LARGE SCALE GENOMIC DNA]</scope>
    <source>
        <strain evidence="2 3">AF-68</strain>
    </source>
</reference>
<dbReference type="GO" id="GO:0030288">
    <property type="term" value="C:outer membrane-bounded periplasmic space"/>
    <property type="evidence" value="ECO:0007669"/>
    <property type="project" value="TreeGrafter"/>
</dbReference>
<evidence type="ECO:0000313" key="3">
    <source>
        <dbReference type="Proteomes" id="UP000266178"/>
    </source>
</evidence>
<dbReference type="GO" id="GO:0030975">
    <property type="term" value="F:thiamine binding"/>
    <property type="evidence" value="ECO:0007669"/>
    <property type="project" value="TreeGrafter"/>
</dbReference>
<protein>
    <submittedName>
        <fullName evidence="2">Putative 2-aminoethylphosphonate ABC transporter, periplasmic 2-aminoethylphosphonate-binding protein</fullName>
    </submittedName>
</protein>
<dbReference type="GO" id="GO:0015888">
    <property type="term" value="P:thiamine transport"/>
    <property type="evidence" value="ECO:0007669"/>
    <property type="project" value="TreeGrafter"/>
</dbReference>
<dbReference type="CDD" id="cd13547">
    <property type="entry name" value="PBP2_Fbp_like_2"/>
    <property type="match status" value="1"/>
</dbReference>
<dbReference type="SUPFAM" id="SSF53850">
    <property type="entry name" value="Periplasmic binding protein-like II"/>
    <property type="match status" value="1"/>
</dbReference>
<proteinExistence type="predicted"/>
<comment type="caution">
    <text evidence="2">The sequence shown here is derived from an EMBL/GenBank/DDBJ whole genome shotgun (WGS) entry which is preliminary data.</text>
</comment>
<gene>
    <name evidence="2" type="ORF">Mgrana_01517</name>
</gene>
<dbReference type="PANTHER" id="PTHR30006:SF2">
    <property type="entry name" value="ABC TRANSPORTER SUBSTRATE-BINDING PROTEIN"/>
    <property type="match status" value="1"/>
</dbReference>
<sequence length="316" mass="34201">MLRILVPSMVVALSLGIAQGQGNLTLYTSEVLSDVNALVQAFQAENPGVRVQVFRSGTGEVVAKLRAELEAGNPQPDLLWVANEAYFQELAGRNLLRRIPPTVTGFPIQYAYRGGQYYEVRLLYNIIAVNPQKVSEAPASWRDLLKPAYRNLLAMPDPNFSGAALATLGTLSERLGFGYFEALKANGLAVEQSNPVLQQKLSRGEYGLAITTDFGVRQEIAKGAPLRVIYPKDGPILVPTPIGVASWSKNPGLASSFVNFLLSPRAQALFAERGYHPVMPGAPRPMGAPEKVVGLKAQAADEAILARFNALFGLRK</sequence>
<evidence type="ECO:0000313" key="2">
    <source>
        <dbReference type="EMBL" id="RIH92616.1"/>
    </source>
</evidence>
<keyword evidence="1" id="KW-0732">Signal</keyword>
<dbReference type="Pfam" id="PF13531">
    <property type="entry name" value="SBP_bac_11"/>
    <property type="match status" value="1"/>
</dbReference>
<dbReference type="OrthoDB" id="9791045at2"/>
<evidence type="ECO:0000256" key="1">
    <source>
        <dbReference type="ARBA" id="ARBA00022729"/>
    </source>
</evidence>
<dbReference type="Proteomes" id="UP000266178">
    <property type="component" value="Unassembled WGS sequence"/>
</dbReference>
<dbReference type="AlphaFoldDB" id="A0A399FA88"/>
<dbReference type="Gene3D" id="3.40.190.10">
    <property type="entry name" value="Periplasmic binding protein-like II"/>
    <property type="match status" value="2"/>
</dbReference>
<dbReference type="PANTHER" id="PTHR30006">
    <property type="entry name" value="THIAMINE-BINDING PERIPLASMIC PROTEIN-RELATED"/>
    <property type="match status" value="1"/>
</dbReference>
<accession>A0A399FA88</accession>
<keyword evidence="3" id="KW-1185">Reference proteome</keyword>
<dbReference type="GO" id="GO:0030976">
    <property type="term" value="F:thiamine pyrophosphate binding"/>
    <property type="evidence" value="ECO:0007669"/>
    <property type="project" value="TreeGrafter"/>
</dbReference>
<organism evidence="2 3">
    <name type="scientific">Meiothermus granaticius NBRC 107808</name>
    <dbReference type="NCBI Taxonomy" id="1227551"/>
    <lineage>
        <taxon>Bacteria</taxon>
        <taxon>Thermotogati</taxon>
        <taxon>Deinococcota</taxon>
        <taxon>Deinococci</taxon>
        <taxon>Thermales</taxon>
        <taxon>Thermaceae</taxon>
        <taxon>Meiothermus</taxon>
    </lineage>
</organism>
<dbReference type="RefSeq" id="WP_119357010.1">
    <property type="nucleotide sequence ID" value="NZ_BJXM01000017.1"/>
</dbReference>
<name>A0A399FA88_9DEIN</name>
<dbReference type="EMBL" id="QWLB01000017">
    <property type="protein sequence ID" value="RIH92616.1"/>
    <property type="molecule type" value="Genomic_DNA"/>
</dbReference>